<dbReference type="InterPro" id="IPR001878">
    <property type="entry name" value="Znf_CCHC"/>
</dbReference>
<dbReference type="AlphaFoldDB" id="A0ABC9CCJ2"/>
<dbReference type="Proteomes" id="UP001497457">
    <property type="component" value="Chromosome 29rd"/>
</dbReference>
<dbReference type="SUPFAM" id="SSF57756">
    <property type="entry name" value="Retrovirus zinc finger-like domains"/>
    <property type="match status" value="1"/>
</dbReference>
<feature type="compositionally biased region" description="Gly residues" evidence="2">
    <location>
        <begin position="601"/>
        <end position="610"/>
    </location>
</feature>
<feature type="region of interest" description="Disordered" evidence="2">
    <location>
        <begin position="714"/>
        <end position="749"/>
    </location>
</feature>
<dbReference type="GO" id="GO:0008270">
    <property type="term" value="F:zinc ion binding"/>
    <property type="evidence" value="ECO:0007669"/>
    <property type="project" value="UniProtKB-KW"/>
</dbReference>
<proteinExistence type="predicted"/>
<dbReference type="InterPro" id="IPR036875">
    <property type="entry name" value="Znf_CCHC_sf"/>
</dbReference>
<accession>A0ABC9CCJ2</accession>
<reference evidence="4" key="1">
    <citation type="submission" date="2024-10" db="EMBL/GenBank/DDBJ databases">
        <authorList>
            <person name="Ryan C."/>
        </authorList>
    </citation>
    <scope>NUCLEOTIDE SEQUENCE [LARGE SCALE GENOMIC DNA]</scope>
</reference>
<evidence type="ECO:0000313" key="5">
    <source>
        <dbReference type="Proteomes" id="UP001497457"/>
    </source>
</evidence>
<dbReference type="PANTHER" id="PTHR33087">
    <property type="entry name" value="OS07G0539200 PROTEIN"/>
    <property type="match status" value="1"/>
</dbReference>
<evidence type="ECO:0000313" key="4">
    <source>
        <dbReference type="EMBL" id="CAL5018605.1"/>
    </source>
</evidence>
<dbReference type="EMBL" id="OZ075139">
    <property type="protein sequence ID" value="CAL5018605.1"/>
    <property type="molecule type" value="Genomic_DNA"/>
</dbReference>
<name>A0ABC9CCJ2_9POAL</name>
<dbReference type="PROSITE" id="PS50158">
    <property type="entry name" value="ZF_CCHC"/>
    <property type="match status" value="1"/>
</dbReference>
<feature type="region of interest" description="Disordered" evidence="2">
    <location>
        <begin position="255"/>
        <end position="290"/>
    </location>
</feature>
<keyword evidence="1" id="KW-0863">Zinc-finger</keyword>
<feature type="compositionally biased region" description="Low complexity" evidence="2">
    <location>
        <begin position="255"/>
        <end position="285"/>
    </location>
</feature>
<evidence type="ECO:0000256" key="2">
    <source>
        <dbReference type="SAM" id="MobiDB-lite"/>
    </source>
</evidence>
<protein>
    <recommendedName>
        <fullName evidence="3">CCHC-type domain-containing protein</fullName>
    </recommendedName>
</protein>
<dbReference type="PANTHER" id="PTHR33087:SF31">
    <property type="entry name" value="OS06G0482850 PROTEIN"/>
    <property type="match status" value="1"/>
</dbReference>
<keyword evidence="5" id="KW-1185">Reference proteome</keyword>
<dbReference type="InterPro" id="IPR053253">
    <property type="entry name" value="Sex_diff_modulator"/>
</dbReference>
<keyword evidence="1" id="KW-0479">Metal-binding</keyword>
<feature type="compositionally biased region" description="Basic and acidic residues" evidence="2">
    <location>
        <begin position="76"/>
        <end position="93"/>
    </location>
</feature>
<keyword evidence="1" id="KW-0862">Zinc</keyword>
<evidence type="ECO:0000259" key="3">
    <source>
        <dbReference type="PROSITE" id="PS50158"/>
    </source>
</evidence>
<feature type="region of interest" description="Disordered" evidence="2">
    <location>
        <begin position="1"/>
        <end position="109"/>
    </location>
</feature>
<feature type="compositionally biased region" description="Basic and acidic residues" evidence="2">
    <location>
        <begin position="648"/>
        <end position="657"/>
    </location>
</feature>
<dbReference type="Gene3D" id="4.10.60.10">
    <property type="entry name" value="Zinc finger, CCHC-type"/>
    <property type="match status" value="1"/>
</dbReference>
<dbReference type="SMART" id="SM00343">
    <property type="entry name" value="ZnF_C2HC"/>
    <property type="match status" value="2"/>
</dbReference>
<evidence type="ECO:0000256" key="1">
    <source>
        <dbReference type="PROSITE-ProRule" id="PRU00047"/>
    </source>
</evidence>
<organism evidence="4 5">
    <name type="scientific">Urochloa decumbens</name>
    <dbReference type="NCBI Taxonomy" id="240449"/>
    <lineage>
        <taxon>Eukaryota</taxon>
        <taxon>Viridiplantae</taxon>
        <taxon>Streptophyta</taxon>
        <taxon>Embryophyta</taxon>
        <taxon>Tracheophyta</taxon>
        <taxon>Spermatophyta</taxon>
        <taxon>Magnoliopsida</taxon>
        <taxon>Liliopsida</taxon>
        <taxon>Poales</taxon>
        <taxon>Poaceae</taxon>
        <taxon>PACMAD clade</taxon>
        <taxon>Panicoideae</taxon>
        <taxon>Panicodae</taxon>
        <taxon>Paniceae</taxon>
        <taxon>Melinidinae</taxon>
        <taxon>Urochloa</taxon>
    </lineage>
</organism>
<sequence>MAETTQLETAGGDPPAATLPTLPRSGDPPAAVHSSSPLSGDPPAATRDPSLRSVPPETVNRRRPCSRSGGSSSTGAREEIRNKSDREVRKDSQRVGTGRGTVAPSVRSALRPGASYKEALVGVRTFKPRFDASRGPEEWNDNTAQRRPGRSVWGRLGPSPSSVHERLSRNGSVYDRLGERVPAAQAGINGYLHALKAKAVGRCYNCFASDHRIAVCRDPPKCILCSRSGHKARYCPSRASAQIWRRRGTPAVAAATQAAPAAAASDQGSPGPSAGPQDAPASAAGVGATSPKHEMEFIPGEAWRRPGCVTACVARTSEIKEAERDLQLHTLVAVQIDARVQLTCDAVLRGALQQLRIPQRALQVTRISTSIFLLRFQSPALRNAALSRRALDVGFTSLHLMPWGRQTGAGAAVTSLFYRARICFEGVPDHAHQIESVLRLLPARSFVEEIDYERKREDEKGCFILWIWCQDPDAISVLGKLQIQEPLMLPDEYPSINDEEETGMRSEATILRSEAVTLLNYDILIHLDCVEDYHPAPSRLSVGSYESDTSGLPYEEPSLQWPRRHTFNWHLGQPDALPDPPRASVHTRLGSRRDRSPPRDGGAGGAGAWGGHQMPPPNQYDMARSAFGGAGPSINRNSMHGGQHGRNRTSDVGKRNEPESCFIKDAVQMVVQCKIDPMMEEADLAPNLAHPGPMLSQRSVEPTVADRAPGIDQCQTRRGEGRQSTEQGPEVMEQCDGCETREDRDGTEAQKIEQVVDNAVGEGQENGEKIDMAVAQTEVMKERDCMVQEVGTEVSFFGSTFDLNIACEAETEEVGGKALNVAVDKISSEGHKAPVSDGGLHQREVLTPADGRLNKQGKEPQKSTARGLARLVVPLKKSLLFPPVHKTKAPCSNKNACADKPTAAEPGRKCHQAANMSLDDKATALLMQASGIIEDGAQLSDSSRLTFSNQFVTHVQNDLLGEMRIALKMPDDGGVDILTALLCDADVQDD</sequence>
<feature type="compositionally biased region" description="Basic and acidic residues" evidence="2">
    <location>
        <begin position="738"/>
        <end position="749"/>
    </location>
</feature>
<feature type="compositionally biased region" description="Low complexity" evidence="2">
    <location>
        <begin position="66"/>
        <end position="75"/>
    </location>
</feature>
<feature type="region of interest" description="Disordered" evidence="2">
    <location>
        <begin position="130"/>
        <end position="166"/>
    </location>
</feature>
<gene>
    <name evidence="4" type="ORF">URODEC1_LOCUS74297</name>
</gene>
<feature type="domain" description="CCHC-type" evidence="3">
    <location>
        <begin position="221"/>
        <end position="237"/>
    </location>
</feature>
<feature type="region of interest" description="Disordered" evidence="2">
    <location>
        <begin position="572"/>
        <end position="657"/>
    </location>
</feature>